<evidence type="ECO:0000313" key="3">
    <source>
        <dbReference type="EMBL" id="KZV98572.1"/>
    </source>
</evidence>
<keyword evidence="2" id="KW-0472">Membrane</keyword>
<organism evidence="3 4">
    <name type="scientific">Exidia glandulosa HHB12029</name>
    <dbReference type="NCBI Taxonomy" id="1314781"/>
    <lineage>
        <taxon>Eukaryota</taxon>
        <taxon>Fungi</taxon>
        <taxon>Dikarya</taxon>
        <taxon>Basidiomycota</taxon>
        <taxon>Agaricomycotina</taxon>
        <taxon>Agaricomycetes</taxon>
        <taxon>Auriculariales</taxon>
        <taxon>Exidiaceae</taxon>
        <taxon>Exidia</taxon>
    </lineage>
</organism>
<evidence type="ECO:0000256" key="2">
    <source>
        <dbReference type="SAM" id="Phobius"/>
    </source>
</evidence>
<name>A0A165M011_EXIGL</name>
<evidence type="ECO:0000256" key="1">
    <source>
        <dbReference type="SAM" id="MobiDB-lite"/>
    </source>
</evidence>
<dbReference type="OrthoDB" id="2742220at2759"/>
<gene>
    <name evidence="3" type="ORF">EXIGLDRAFT_832127</name>
</gene>
<dbReference type="InParanoid" id="A0A165M011"/>
<feature type="transmembrane region" description="Helical" evidence="2">
    <location>
        <begin position="144"/>
        <end position="165"/>
    </location>
</feature>
<feature type="transmembrane region" description="Helical" evidence="2">
    <location>
        <begin position="172"/>
        <end position="190"/>
    </location>
</feature>
<evidence type="ECO:0000313" key="4">
    <source>
        <dbReference type="Proteomes" id="UP000077266"/>
    </source>
</evidence>
<accession>A0A165M011</accession>
<feature type="transmembrane region" description="Helical" evidence="2">
    <location>
        <begin position="54"/>
        <end position="76"/>
    </location>
</feature>
<keyword evidence="2" id="KW-1133">Transmembrane helix</keyword>
<keyword evidence="2" id="KW-0812">Transmembrane</keyword>
<keyword evidence="4" id="KW-1185">Reference proteome</keyword>
<proteinExistence type="predicted"/>
<reference evidence="3 4" key="1">
    <citation type="journal article" date="2016" name="Mol. Biol. Evol.">
        <title>Comparative Genomics of Early-Diverging Mushroom-Forming Fungi Provides Insights into the Origins of Lignocellulose Decay Capabilities.</title>
        <authorList>
            <person name="Nagy L.G."/>
            <person name="Riley R."/>
            <person name="Tritt A."/>
            <person name="Adam C."/>
            <person name="Daum C."/>
            <person name="Floudas D."/>
            <person name="Sun H."/>
            <person name="Yadav J.S."/>
            <person name="Pangilinan J."/>
            <person name="Larsson K.H."/>
            <person name="Matsuura K."/>
            <person name="Barry K."/>
            <person name="Labutti K."/>
            <person name="Kuo R."/>
            <person name="Ohm R.A."/>
            <person name="Bhattacharya S.S."/>
            <person name="Shirouzu T."/>
            <person name="Yoshinaga Y."/>
            <person name="Martin F.M."/>
            <person name="Grigoriev I.V."/>
            <person name="Hibbett D.S."/>
        </authorList>
    </citation>
    <scope>NUCLEOTIDE SEQUENCE [LARGE SCALE GENOMIC DNA]</scope>
    <source>
        <strain evidence="3 4">HHB12029</strain>
    </source>
</reference>
<evidence type="ECO:0008006" key="5">
    <source>
        <dbReference type="Google" id="ProtNLM"/>
    </source>
</evidence>
<dbReference type="EMBL" id="KV425917">
    <property type="protein sequence ID" value="KZV98572.1"/>
    <property type="molecule type" value="Genomic_DNA"/>
</dbReference>
<feature type="region of interest" description="Disordered" evidence="1">
    <location>
        <begin position="343"/>
        <end position="371"/>
    </location>
</feature>
<feature type="transmembrane region" description="Helical" evidence="2">
    <location>
        <begin position="96"/>
        <end position="115"/>
    </location>
</feature>
<dbReference type="AlphaFoldDB" id="A0A165M011"/>
<dbReference type="Proteomes" id="UP000077266">
    <property type="component" value="Unassembled WGS sequence"/>
</dbReference>
<feature type="transmembrane region" description="Helical" evidence="2">
    <location>
        <begin position="220"/>
        <end position="238"/>
    </location>
</feature>
<feature type="transmembrane region" description="Helical" evidence="2">
    <location>
        <begin position="245"/>
        <end position="273"/>
    </location>
</feature>
<protein>
    <recommendedName>
        <fullName evidence="5">Transmembrane protein</fullName>
    </recommendedName>
</protein>
<sequence length="383" mass="42510">MSVTALGRERVLTGSGSDELKYRRMLSHHSLTPLSTSQMVNWQDPEVQFFSAHISLFVAVLCVGIYLWEFLIALWFDLEFLRQRRSWRWTLIPYMIARYAALAALIAGTRVANVLRPIDTCSQWWQTIYVRTKLRVRLHSDKGSIKACANIAMACGSLLLILRVVAVSGNKLWVRLFLIAFWLADVGVWLRETVLIRGVYVAELVACGTVNTGKGQTSDYISLSLYVCCLVIVTGFLLRTPGAGLVNLLISQGVIYFAAVLAAYVPAVVLFALDLNDGISGMLQPVSMVVMVICATRMYRSLVQYDDKSEDSFAMTSTNLAWGRNTVTATQLPRSTGIIVPPGLMESSIDTSELDDSPATADSRRREKVGNNFPRNSVHVITV</sequence>